<evidence type="ECO:0000256" key="2">
    <source>
        <dbReference type="SAM" id="Phobius"/>
    </source>
</evidence>
<feature type="domain" description="Sporulation stage II protein D amidase enhancer LytB N-terminal" evidence="3">
    <location>
        <begin position="201"/>
        <end position="288"/>
    </location>
</feature>
<dbReference type="PANTHER" id="PTHR30032:SF4">
    <property type="entry name" value="AMIDASE ENHANCER"/>
    <property type="match status" value="1"/>
</dbReference>
<dbReference type="Pfam" id="PF08486">
    <property type="entry name" value="SpoIID"/>
    <property type="match status" value="1"/>
</dbReference>
<dbReference type="InterPro" id="IPR013486">
    <property type="entry name" value="SpoIID/LytB"/>
</dbReference>
<dbReference type="Proteomes" id="UP000003755">
    <property type="component" value="Unassembled WGS sequence"/>
</dbReference>
<dbReference type="GO" id="GO:0030435">
    <property type="term" value="P:sporulation resulting in formation of a cellular spore"/>
    <property type="evidence" value="ECO:0007669"/>
    <property type="project" value="InterPro"/>
</dbReference>
<dbReference type="NCBIfam" id="TIGR02669">
    <property type="entry name" value="SpoIID_LytB"/>
    <property type="match status" value="1"/>
</dbReference>
<feature type="transmembrane region" description="Helical" evidence="2">
    <location>
        <begin position="35"/>
        <end position="53"/>
    </location>
</feature>
<keyword evidence="2" id="KW-0472">Membrane</keyword>
<dbReference type="KEGG" id="bhan:CGC63_06300"/>
<dbReference type="PANTHER" id="PTHR30032">
    <property type="entry name" value="N-ACETYLMURAMOYL-L-ALANINE AMIDASE-RELATED"/>
    <property type="match status" value="1"/>
</dbReference>
<keyword evidence="5" id="KW-1185">Reference proteome</keyword>
<dbReference type="AlphaFoldDB" id="C9L6D5"/>
<evidence type="ECO:0000313" key="4">
    <source>
        <dbReference type="EMBL" id="EEX22717.1"/>
    </source>
</evidence>
<protein>
    <submittedName>
        <fullName evidence="4">SpoIID/LytB domain protein</fullName>
    </submittedName>
</protein>
<organism evidence="4 5">
    <name type="scientific">Blautia hansenii DSM 20583</name>
    <dbReference type="NCBI Taxonomy" id="537007"/>
    <lineage>
        <taxon>Bacteria</taxon>
        <taxon>Bacillati</taxon>
        <taxon>Bacillota</taxon>
        <taxon>Clostridia</taxon>
        <taxon>Lachnospirales</taxon>
        <taxon>Lachnospiraceae</taxon>
        <taxon>Blautia</taxon>
    </lineage>
</organism>
<dbReference type="InterPro" id="IPR051922">
    <property type="entry name" value="Bact_Sporulation_Assoc"/>
</dbReference>
<dbReference type="EMBL" id="ABYU02000011">
    <property type="protein sequence ID" value="EEX22717.1"/>
    <property type="molecule type" value="Genomic_DNA"/>
</dbReference>
<feature type="region of interest" description="Disordered" evidence="1">
    <location>
        <begin position="81"/>
        <end position="106"/>
    </location>
</feature>
<dbReference type="HOGENOM" id="CLU_021203_2_1_9"/>
<evidence type="ECO:0000259" key="3">
    <source>
        <dbReference type="Pfam" id="PF08486"/>
    </source>
</evidence>
<keyword evidence="2" id="KW-1133">Transmembrane helix</keyword>
<dbReference type="GO" id="GO:0030288">
    <property type="term" value="C:outer membrane-bounded periplasmic space"/>
    <property type="evidence" value="ECO:0007669"/>
    <property type="project" value="TreeGrafter"/>
</dbReference>
<dbReference type="InterPro" id="IPR013693">
    <property type="entry name" value="SpoIID/LytB_N"/>
</dbReference>
<dbReference type="eggNOG" id="COG2385">
    <property type="taxonomic scope" value="Bacteria"/>
</dbReference>
<proteinExistence type="predicted"/>
<reference evidence="4" key="1">
    <citation type="submission" date="2009-09" db="EMBL/GenBank/DDBJ databases">
        <authorList>
            <person name="Weinstock G."/>
            <person name="Sodergren E."/>
            <person name="Clifton S."/>
            <person name="Fulton L."/>
            <person name="Fulton B."/>
            <person name="Courtney L."/>
            <person name="Fronick C."/>
            <person name="Harrison M."/>
            <person name="Strong C."/>
            <person name="Farmer C."/>
            <person name="Delahaunty K."/>
            <person name="Markovic C."/>
            <person name="Hall O."/>
            <person name="Minx P."/>
            <person name="Tomlinson C."/>
            <person name="Mitreva M."/>
            <person name="Nelson J."/>
            <person name="Hou S."/>
            <person name="Wollam A."/>
            <person name="Pepin K.H."/>
            <person name="Johnson M."/>
            <person name="Bhonagiri V."/>
            <person name="Nash W.E."/>
            <person name="Warren W."/>
            <person name="Chinwalla A."/>
            <person name="Mardis E.R."/>
            <person name="Wilson R.K."/>
        </authorList>
    </citation>
    <scope>NUCLEOTIDE SEQUENCE [LARGE SCALE GENOMIC DNA]</scope>
    <source>
        <strain evidence="4">DSM 20583</strain>
    </source>
</reference>
<name>C9L6D5_BLAHA</name>
<dbReference type="STRING" id="537007.BLAHAN_04942"/>
<evidence type="ECO:0000313" key="5">
    <source>
        <dbReference type="Proteomes" id="UP000003755"/>
    </source>
</evidence>
<sequence length="493" mass="55403">MRKQSKEPHVIAFLTLCMNKEEKAYIRSMNWKEKLKWKLLIILIALIGILIVWCAGKAGERKAVTEKEILREYAQKENEWASAKTELPKESQPQQEAEAPEEAMEEPSIRVVLMTNDYESYYHSEVSLEFQGNYQTEGVIQKTFSSGEKITLKTGCQELANGSLRFLPENQECRIALTSLKRGQGVPSYKGSLEIYEDEYGLHLVNELPLEDYLCGVVPSEMPSSYPKEALKAQAVCARTYACVQLESKKLEQLHGQVDDSVSYQVYQNTAEAESANEAVQETKGEILLKDGNPIQAYYFSTSHGKTSTDEVWETASPASYLKSVDCTYDSQEPWYQWEVLVSKENILKNVQQLLPEVKEVQRVEIVEKGEGDAVLHLKVETEQGAKSFYSEYDIRSVLAPLGAEIIRQDGSSVKGGKLLPSAYFTMEEQTDTAGVWTGYQIKGGGYGHGVGMSQNGAKGMADTGKTYEEILNYFYQEVELGQVQDVVKKENP</sequence>
<keyword evidence="2" id="KW-0812">Transmembrane</keyword>
<gene>
    <name evidence="4" type="ORF">BLAHAN_04942</name>
</gene>
<evidence type="ECO:0000256" key="1">
    <source>
        <dbReference type="SAM" id="MobiDB-lite"/>
    </source>
</evidence>
<accession>C9L6D5</accession>
<comment type="caution">
    <text evidence="4">The sequence shown here is derived from an EMBL/GenBank/DDBJ whole genome shotgun (WGS) entry which is preliminary data.</text>
</comment>